<comment type="similarity">
    <text evidence="10">Belongs to the MurCDEF family. MurF subfamily.</text>
</comment>
<dbReference type="RefSeq" id="WP_301997902.1">
    <property type="nucleotide sequence ID" value="NZ_JAMJEV010000002.1"/>
</dbReference>
<keyword evidence="8 10" id="KW-0131">Cell cycle</keyword>
<comment type="caution">
    <text evidence="15">The sequence shown here is derived from an EMBL/GenBank/DDBJ whole genome shotgun (WGS) entry which is preliminary data.</text>
</comment>
<dbReference type="SUPFAM" id="SSF53623">
    <property type="entry name" value="MurD-like peptide ligases, catalytic domain"/>
    <property type="match status" value="1"/>
</dbReference>
<protein>
    <recommendedName>
        <fullName evidence="10 11">UDP-N-acetylmuramoyl-tripeptide--D-alanyl-D-alanine ligase</fullName>
        <ecNumber evidence="10 11">6.3.2.10</ecNumber>
    </recommendedName>
    <alternativeName>
        <fullName evidence="10">D-alanyl-D-alanine-adding enzyme</fullName>
    </alternativeName>
</protein>
<dbReference type="InterPro" id="IPR036615">
    <property type="entry name" value="Mur_ligase_C_dom_sf"/>
</dbReference>
<dbReference type="EC" id="6.3.2.10" evidence="10 11"/>
<keyword evidence="6 10" id="KW-0133">Cell shape</keyword>
<feature type="binding site" evidence="10">
    <location>
        <begin position="118"/>
        <end position="124"/>
    </location>
    <ligand>
        <name>ATP</name>
        <dbReference type="ChEBI" id="CHEBI:30616"/>
    </ligand>
</feature>
<dbReference type="PANTHER" id="PTHR43024:SF1">
    <property type="entry name" value="UDP-N-ACETYLMURAMOYL-TRIPEPTIDE--D-ALANYL-D-ALANINE LIGASE"/>
    <property type="match status" value="1"/>
</dbReference>
<evidence type="ECO:0000256" key="9">
    <source>
        <dbReference type="ARBA" id="ARBA00023316"/>
    </source>
</evidence>
<dbReference type="PANTHER" id="PTHR43024">
    <property type="entry name" value="UDP-N-ACETYLMURAMOYL-TRIPEPTIDE--D-ALANYL-D-ALANINE LIGASE"/>
    <property type="match status" value="1"/>
</dbReference>
<evidence type="ECO:0000256" key="5">
    <source>
        <dbReference type="ARBA" id="ARBA00022840"/>
    </source>
</evidence>
<keyword evidence="4 10" id="KW-0547">Nucleotide-binding</keyword>
<comment type="function">
    <text evidence="10 11">Involved in cell wall formation. Catalyzes the final step in the synthesis of UDP-N-acetylmuramoyl-pentapeptide, the precursor of murein.</text>
</comment>
<dbReference type="InterPro" id="IPR051046">
    <property type="entry name" value="MurCDEF_CellWall_CoF430Synth"/>
</dbReference>
<evidence type="ECO:0000256" key="6">
    <source>
        <dbReference type="ARBA" id="ARBA00022960"/>
    </source>
</evidence>
<keyword evidence="3 10" id="KW-0132">Cell division</keyword>
<evidence type="ECO:0000256" key="10">
    <source>
        <dbReference type="HAMAP-Rule" id="MF_02019"/>
    </source>
</evidence>
<gene>
    <name evidence="10" type="primary">murF</name>
    <name evidence="15" type="ORF">M8H41_02580</name>
</gene>
<comment type="subcellular location">
    <subcellularLocation>
        <location evidence="10 11">Cytoplasm</location>
    </subcellularLocation>
</comment>
<dbReference type="Gene3D" id="3.90.190.20">
    <property type="entry name" value="Mur ligase, C-terminal domain"/>
    <property type="match status" value="1"/>
</dbReference>
<dbReference type="InterPro" id="IPR035911">
    <property type="entry name" value="MurE/MurF_N"/>
</dbReference>
<keyword evidence="9 10" id="KW-0961">Cell wall biogenesis/degradation</keyword>
<proteinExistence type="inferred from homology"/>
<dbReference type="Pfam" id="PF02875">
    <property type="entry name" value="Mur_ligase_C"/>
    <property type="match status" value="1"/>
</dbReference>
<dbReference type="InterPro" id="IPR004101">
    <property type="entry name" value="Mur_ligase_C"/>
</dbReference>
<accession>A0ABT8QLJ0</accession>
<evidence type="ECO:0000259" key="13">
    <source>
        <dbReference type="Pfam" id="PF02875"/>
    </source>
</evidence>
<dbReference type="Gene3D" id="3.40.1390.10">
    <property type="entry name" value="MurE/MurF, N-terminal domain"/>
    <property type="match status" value="1"/>
</dbReference>
<evidence type="ECO:0000256" key="7">
    <source>
        <dbReference type="ARBA" id="ARBA00022984"/>
    </source>
</evidence>
<evidence type="ECO:0000256" key="1">
    <source>
        <dbReference type="ARBA" id="ARBA00022490"/>
    </source>
</evidence>
<keyword evidence="1 10" id="KW-0963">Cytoplasm</keyword>
<dbReference type="GO" id="GO:0016874">
    <property type="term" value="F:ligase activity"/>
    <property type="evidence" value="ECO:0007669"/>
    <property type="project" value="UniProtKB-KW"/>
</dbReference>
<feature type="domain" description="Mur ligase C-terminal" evidence="13">
    <location>
        <begin position="328"/>
        <end position="458"/>
    </location>
</feature>
<dbReference type="InterPro" id="IPR036565">
    <property type="entry name" value="Mur-like_cat_sf"/>
</dbReference>
<evidence type="ECO:0000256" key="3">
    <source>
        <dbReference type="ARBA" id="ARBA00022618"/>
    </source>
</evidence>
<evidence type="ECO:0000259" key="12">
    <source>
        <dbReference type="Pfam" id="PF01225"/>
    </source>
</evidence>
<reference evidence="15" key="1">
    <citation type="submission" date="2022-05" db="EMBL/GenBank/DDBJ databases">
        <title>Expanded diversity of anoxic marine methylotrophy in a Black Sea sulfate reducing microorganism.</title>
        <authorList>
            <person name="Fischer P.Q."/>
            <person name="Stams A.J.M."/>
            <person name="Villanueva L."/>
            <person name="Sousa D.Z."/>
        </authorList>
    </citation>
    <scope>NUCLEOTIDE SEQUENCE</scope>
    <source>
        <strain evidence="15">P130</strain>
    </source>
</reference>
<dbReference type="Proteomes" id="UP001176021">
    <property type="component" value="Unassembled WGS sequence"/>
</dbReference>
<evidence type="ECO:0000256" key="11">
    <source>
        <dbReference type="RuleBase" id="RU004136"/>
    </source>
</evidence>
<dbReference type="InterPro" id="IPR013221">
    <property type="entry name" value="Mur_ligase_cen"/>
</dbReference>
<evidence type="ECO:0000313" key="16">
    <source>
        <dbReference type="Proteomes" id="UP001176021"/>
    </source>
</evidence>
<evidence type="ECO:0000256" key="2">
    <source>
        <dbReference type="ARBA" id="ARBA00022598"/>
    </source>
</evidence>
<dbReference type="SUPFAM" id="SSF53244">
    <property type="entry name" value="MurD-like peptide ligases, peptide-binding domain"/>
    <property type="match status" value="1"/>
</dbReference>
<keyword evidence="7 10" id="KW-0573">Peptidoglycan synthesis</keyword>
<feature type="domain" description="Mur ligase N-terminal catalytic" evidence="12">
    <location>
        <begin position="25"/>
        <end position="105"/>
    </location>
</feature>
<dbReference type="Gene3D" id="3.40.1190.10">
    <property type="entry name" value="Mur-like, catalytic domain"/>
    <property type="match status" value="1"/>
</dbReference>
<feature type="domain" description="Mur ligase central" evidence="14">
    <location>
        <begin position="116"/>
        <end position="305"/>
    </location>
</feature>
<dbReference type="NCBIfam" id="TIGR01143">
    <property type="entry name" value="murF"/>
    <property type="match status" value="1"/>
</dbReference>
<dbReference type="InterPro" id="IPR000713">
    <property type="entry name" value="Mur_ligase_N"/>
</dbReference>
<dbReference type="InterPro" id="IPR005863">
    <property type="entry name" value="UDP-N-AcMur_synth"/>
</dbReference>
<evidence type="ECO:0000256" key="8">
    <source>
        <dbReference type="ARBA" id="ARBA00023306"/>
    </source>
</evidence>
<keyword evidence="16" id="KW-1185">Reference proteome</keyword>
<sequence>MRNWTAETVIRVTKGSLIGNPNLEVQGCILDSRQARGGEMFFALPGERVDGYDYIEVAWKNGAVLAIADEARFKKAETKPNVPEGKALLLVKSVFIALQELAQNWRAELKAKVVGVTGSNGKTTTKDMIYAVLSKQFRVYRNKENNNNELGLPLTILNAPPGTEILILEMGMRGLGEIKGLCEIAKPDIGVITNIGTTHLELLLTQERIAQAKWELVEALPNDGIAIINAEDMFSVQKAKEDSHSICFYGLEGAFVKPNIKGIQLRPWGELGTTFDVNYKDQKMSANLPLPGTHNVLDALAALAVGTVLGVSLDKGCMGLSELELSKMRLEVRQGVLGSVLINDVYNANPVSMQASLEVLKERAGGNKTLAILGDMYELGISAESGHREVGRTLASLGVSGLITVGNLAAEIAQGAQKAGYGKDRIKVTGSHKEAVEKALDLLASWGTGTWVLIKGSRGMRMEEITAKLER</sequence>
<evidence type="ECO:0000259" key="14">
    <source>
        <dbReference type="Pfam" id="PF08245"/>
    </source>
</evidence>
<dbReference type="Pfam" id="PF08245">
    <property type="entry name" value="Mur_ligase_M"/>
    <property type="match status" value="1"/>
</dbReference>
<comment type="catalytic activity">
    <reaction evidence="10 11">
        <text>D-alanyl-D-alanine + UDP-N-acetyl-alpha-D-muramoyl-L-alanyl-gamma-D-glutamyl-meso-2,6-diaminopimelate + ATP = UDP-N-acetyl-alpha-D-muramoyl-L-alanyl-gamma-D-glutamyl-meso-2,6-diaminopimeloyl-D-alanyl-D-alanine + ADP + phosphate + H(+)</text>
        <dbReference type="Rhea" id="RHEA:28374"/>
        <dbReference type="ChEBI" id="CHEBI:15378"/>
        <dbReference type="ChEBI" id="CHEBI:30616"/>
        <dbReference type="ChEBI" id="CHEBI:43474"/>
        <dbReference type="ChEBI" id="CHEBI:57822"/>
        <dbReference type="ChEBI" id="CHEBI:61386"/>
        <dbReference type="ChEBI" id="CHEBI:83905"/>
        <dbReference type="ChEBI" id="CHEBI:456216"/>
        <dbReference type="EC" id="6.3.2.10"/>
    </reaction>
</comment>
<comment type="pathway">
    <text evidence="10 11">Cell wall biogenesis; peptidoglycan biosynthesis.</text>
</comment>
<name>A0ABT8QLJ0_9FIRM</name>
<dbReference type="Pfam" id="PF01225">
    <property type="entry name" value="Mur_ligase"/>
    <property type="match status" value="1"/>
</dbReference>
<organism evidence="15 16">
    <name type="scientific">Desulfosporosinus nitroreducens</name>
    <dbReference type="NCBI Taxonomy" id="2018668"/>
    <lineage>
        <taxon>Bacteria</taxon>
        <taxon>Bacillati</taxon>
        <taxon>Bacillota</taxon>
        <taxon>Clostridia</taxon>
        <taxon>Eubacteriales</taxon>
        <taxon>Desulfitobacteriaceae</taxon>
        <taxon>Desulfosporosinus</taxon>
    </lineage>
</organism>
<keyword evidence="2 10" id="KW-0436">Ligase</keyword>
<dbReference type="EMBL" id="JAMJEV010000002">
    <property type="protein sequence ID" value="MDO0821747.1"/>
    <property type="molecule type" value="Genomic_DNA"/>
</dbReference>
<evidence type="ECO:0000313" key="15">
    <source>
        <dbReference type="EMBL" id="MDO0821747.1"/>
    </source>
</evidence>
<dbReference type="SUPFAM" id="SSF63418">
    <property type="entry name" value="MurE/MurF N-terminal domain"/>
    <property type="match status" value="1"/>
</dbReference>
<dbReference type="HAMAP" id="MF_02019">
    <property type="entry name" value="MurF"/>
    <property type="match status" value="1"/>
</dbReference>
<evidence type="ECO:0000256" key="4">
    <source>
        <dbReference type="ARBA" id="ARBA00022741"/>
    </source>
</evidence>
<keyword evidence="5 10" id="KW-0067">ATP-binding</keyword>